<organism evidence="2 3">
    <name type="scientific">Euplotes crassus</name>
    <dbReference type="NCBI Taxonomy" id="5936"/>
    <lineage>
        <taxon>Eukaryota</taxon>
        <taxon>Sar</taxon>
        <taxon>Alveolata</taxon>
        <taxon>Ciliophora</taxon>
        <taxon>Intramacronucleata</taxon>
        <taxon>Spirotrichea</taxon>
        <taxon>Hypotrichia</taxon>
        <taxon>Euplotida</taxon>
        <taxon>Euplotidae</taxon>
        <taxon>Moneuplotes</taxon>
    </lineage>
</organism>
<keyword evidence="3" id="KW-1185">Reference proteome</keyword>
<feature type="coiled-coil region" evidence="1">
    <location>
        <begin position="97"/>
        <end position="138"/>
    </location>
</feature>
<accession>A0AAD1Y0B4</accession>
<proteinExistence type="predicted"/>
<gene>
    <name evidence="2" type="ORF">ECRASSUSDP1_LOCUS24331</name>
</gene>
<evidence type="ECO:0000313" key="3">
    <source>
        <dbReference type="Proteomes" id="UP001295684"/>
    </source>
</evidence>
<sequence>MSEYLKAEDRVDQGYDFVKNFKTIDRYFNDDFIPEPREHKHRREIRETLDKTVPRSRSNLARKGSEELKKWKYNRHPVHDREIEEKLRFSREGYNGLREVEERNLNLINLLREKELKIEKLVYIIDVQKKRIKELEQNLMKIPQSQNDPPTYAPGLDSRVNISKTLNYYDKVSDTMKQYKKYDEEPFAYEKHDKIPTDHELRMKMLLEPVIPREQKSEDIEFNPYFNLSVDKVPTILPDRREEILDQEYTKLKEKFRREKGELLNKTIKRERFDQKKLDCDIESKAFIDQKLDRLREKYHEDSPNQGNYRIMKLHDLIQGKERSRQRERGKYLPGKYLNITAPPDMNSEISLRSKKTVFSQPVMLKNSKSRSLFKKSKRWDTTLGRLADPVHKTYKDASDELADELVKRQLATKKNPINEDLI</sequence>
<comment type="caution">
    <text evidence="2">The sequence shown here is derived from an EMBL/GenBank/DDBJ whole genome shotgun (WGS) entry which is preliminary data.</text>
</comment>
<reference evidence="2" key="1">
    <citation type="submission" date="2023-07" db="EMBL/GenBank/DDBJ databases">
        <authorList>
            <consortium name="AG Swart"/>
            <person name="Singh M."/>
            <person name="Singh A."/>
            <person name="Seah K."/>
            <person name="Emmerich C."/>
        </authorList>
    </citation>
    <scope>NUCLEOTIDE SEQUENCE</scope>
    <source>
        <strain evidence="2">DP1</strain>
    </source>
</reference>
<evidence type="ECO:0000256" key="1">
    <source>
        <dbReference type="SAM" id="Coils"/>
    </source>
</evidence>
<keyword evidence="1" id="KW-0175">Coiled coil</keyword>
<name>A0AAD1Y0B4_EUPCR</name>
<evidence type="ECO:0000313" key="2">
    <source>
        <dbReference type="EMBL" id="CAI2382843.1"/>
    </source>
</evidence>
<dbReference type="Proteomes" id="UP001295684">
    <property type="component" value="Unassembled WGS sequence"/>
</dbReference>
<dbReference type="EMBL" id="CAMPGE010025046">
    <property type="protein sequence ID" value="CAI2382843.1"/>
    <property type="molecule type" value="Genomic_DNA"/>
</dbReference>
<protein>
    <submittedName>
        <fullName evidence="2">Uncharacterized protein</fullName>
    </submittedName>
</protein>
<dbReference type="AlphaFoldDB" id="A0AAD1Y0B4"/>